<sequence>MKNSYITDLHGHSYYSDGKCSPKEIANIAFEIGIDVVALTDHDLTFGIDEFENKIAELNKDGKKIIGIPGIEVTTEEGHIIFLFDNPKDAKEFSETIHIEEKNNLKTVIKNAEKYNKYIIIPHVEIPFIGSFSFESVEKFFKNFPNEMLHTGLEAINGESQVMPKFLLKKHYTLKEKNTEHGWNRNLFGNSDHHSKHGIGVGVTEIQSEKEIKNAKDFIELLKTSKGGEAKIQKILSTTELLTEYFYIISGTIRKRVALILSGLPFLS</sequence>
<dbReference type="PANTHER" id="PTHR42924">
    <property type="entry name" value="EXONUCLEASE"/>
    <property type="match status" value="1"/>
</dbReference>
<dbReference type="SMART" id="SM00481">
    <property type="entry name" value="POLIIIAc"/>
    <property type="match status" value="1"/>
</dbReference>
<dbReference type="SUPFAM" id="SSF89550">
    <property type="entry name" value="PHP domain-like"/>
    <property type="match status" value="1"/>
</dbReference>
<dbReference type="InterPro" id="IPR004013">
    <property type="entry name" value="PHP_dom"/>
</dbReference>
<reference evidence="3" key="1">
    <citation type="submission" date="2017-09" db="EMBL/GenBank/DDBJ databases">
        <title>Depth-based differentiation of microbial function through sediment-hosted aquifers and enrichment of novel symbionts in the deep terrestrial subsurface.</title>
        <authorList>
            <person name="Probst A.J."/>
            <person name="Ladd B."/>
            <person name="Jarett J.K."/>
            <person name="Geller-Mcgrath D.E."/>
            <person name="Sieber C.M.K."/>
            <person name="Emerson J.B."/>
            <person name="Anantharaman K."/>
            <person name="Thomas B.C."/>
            <person name="Malmstrom R."/>
            <person name="Stieglmeier M."/>
            <person name="Klingl A."/>
            <person name="Woyke T."/>
            <person name="Ryan C.M."/>
            <person name="Banfield J.F."/>
        </authorList>
    </citation>
    <scope>NUCLEOTIDE SEQUENCE [LARGE SCALE GENOMIC DNA]</scope>
</reference>
<dbReference type="InterPro" id="IPR016195">
    <property type="entry name" value="Pol/histidinol_Pase-like"/>
</dbReference>
<dbReference type="InterPro" id="IPR003141">
    <property type="entry name" value="Pol/His_phosphatase_N"/>
</dbReference>
<dbReference type="Proteomes" id="UP000229756">
    <property type="component" value="Unassembled WGS sequence"/>
</dbReference>
<evidence type="ECO:0000259" key="1">
    <source>
        <dbReference type="SMART" id="SM00481"/>
    </source>
</evidence>
<feature type="domain" description="Polymerase/histidinol phosphatase N-terminal" evidence="1">
    <location>
        <begin position="7"/>
        <end position="77"/>
    </location>
</feature>
<dbReference type="Gene3D" id="3.20.20.140">
    <property type="entry name" value="Metal-dependent hydrolases"/>
    <property type="match status" value="1"/>
</dbReference>
<evidence type="ECO:0000313" key="2">
    <source>
        <dbReference type="EMBL" id="PJC23947.1"/>
    </source>
</evidence>
<dbReference type="GO" id="GO:0004534">
    <property type="term" value="F:5'-3' RNA exonuclease activity"/>
    <property type="evidence" value="ECO:0007669"/>
    <property type="project" value="TreeGrafter"/>
</dbReference>
<dbReference type="Pfam" id="PF02811">
    <property type="entry name" value="PHP"/>
    <property type="match status" value="1"/>
</dbReference>
<dbReference type="PANTHER" id="PTHR42924:SF3">
    <property type="entry name" value="POLYMERASE_HISTIDINOL PHOSPHATASE N-TERMINAL DOMAIN-CONTAINING PROTEIN"/>
    <property type="match status" value="1"/>
</dbReference>
<comment type="caution">
    <text evidence="2">The sequence shown here is derived from an EMBL/GenBank/DDBJ whole genome shotgun (WGS) entry which is preliminary data.</text>
</comment>
<organism evidence="2 3">
    <name type="scientific">candidate division WWE3 bacterium CG_4_9_14_0_2_um_filter_35_11</name>
    <dbReference type="NCBI Taxonomy" id="1975077"/>
    <lineage>
        <taxon>Bacteria</taxon>
        <taxon>Katanobacteria</taxon>
    </lineage>
</organism>
<dbReference type="InterPro" id="IPR052018">
    <property type="entry name" value="PHP_domain"/>
</dbReference>
<dbReference type="EMBL" id="PFSJ01000006">
    <property type="protein sequence ID" value="PJC23947.1"/>
    <property type="molecule type" value="Genomic_DNA"/>
</dbReference>
<accession>A0A2M8EMP1</accession>
<protein>
    <recommendedName>
        <fullName evidence="1">Polymerase/histidinol phosphatase N-terminal domain-containing protein</fullName>
    </recommendedName>
</protein>
<proteinExistence type="predicted"/>
<name>A0A2M8EMP1_UNCKA</name>
<gene>
    <name evidence="2" type="ORF">CO058_00870</name>
</gene>
<dbReference type="AlphaFoldDB" id="A0A2M8EMP1"/>
<evidence type="ECO:0000313" key="3">
    <source>
        <dbReference type="Proteomes" id="UP000229756"/>
    </source>
</evidence>
<dbReference type="GO" id="GO:0035312">
    <property type="term" value="F:5'-3' DNA exonuclease activity"/>
    <property type="evidence" value="ECO:0007669"/>
    <property type="project" value="TreeGrafter"/>
</dbReference>